<name>A0ABR7QDC7_9FLAO</name>
<evidence type="ECO:0000256" key="1">
    <source>
        <dbReference type="PROSITE-ProRule" id="PRU01360"/>
    </source>
</evidence>
<evidence type="ECO:0000259" key="4">
    <source>
        <dbReference type="Pfam" id="PF07715"/>
    </source>
</evidence>
<dbReference type="PANTHER" id="PTHR34978:SF3">
    <property type="entry name" value="SLR0241 PROTEIN"/>
    <property type="match status" value="1"/>
</dbReference>
<keyword evidence="2" id="KW-1133">Transmembrane helix</keyword>
<dbReference type="RefSeq" id="WP_187563605.1">
    <property type="nucleotide sequence ID" value="NZ_JACGWS010000012.1"/>
</dbReference>
<dbReference type="InterPro" id="IPR052173">
    <property type="entry name" value="Beta-lactam_resp_regulator"/>
</dbReference>
<evidence type="ECO:0000256" key="2">
    <source>
        <dbReference type="SAM" id="Phobius"/>
    </source>
</evidence>
<comment type="subcellular location">
    <subcellularLocation>
        <location evidence="1">Cell outer membrane</location>
        <topology evidence="1">Multi-pass membrane protein</topology>
    </subcellularLocation>
</comment>
<dbReference type="EMBL" id="JACGWS010000012">
    <property type="protein sequence ID" value="MBC8756567.1"/>
    <property type="molecule type" value="Genomic_DNA"/>
</dbReference>
<dbReference type="Pfam" id="PF05569">
    <property type="entry name" value="Peptidase_M56"/>
    <property type="match status" value="1"/>
</dbReference>
<dbReference type="PANTHER" id="PTHR34978">
    <property type="entry name" value="POSSIBLE SENSOR-TRANSDUCER PROTEIN BLAR"/>
    <property type="match status" value="1"/>
</dbReference>
<feature type="transmembrane region" description="Helical" evidence="2">
    <location>
        <begin position="267"/>
        <end position="286"/>
    </location>
</feature>
<keyword evidence="6" id="KW-1185">Reference proteome</keyword>
<accession>A0ABR7QDC7</accession>
<keyword evidence="5" id="KW-0675">Receptor</keyword>
<proteinExistence type="inferred from homology"/>
<dbReference type="InterPro" id="IPR012910">
    <property type="entry name" value="Plug_dom"/>
</dbReference>
<dbReference type="Pfam" id="PF07715">
    <property type="entry name" value="Plug"/>
    <property type="match status" value="1"/>
</dbReference>
<keyword evidence="1 2" id="KW-0472">Membrane</keyword>
<sequence>MDGLFLFFAKSSGVLLLFLVVYFLLLRKETFFTGNRFFLLSGMLISLALPFLVITKYIETPALTTTTDLFTIAGTNATEEATLSWTTVLLYAYITGVLFFFGKFLIELASLCKLLWTSSVSKRDGQFIYIETTSTFSPFSFFNYIVYNPELYSDSELAAILKHEQAHSRQLHSVDVFVAKLYCILFWFNPLAWLHKKYILQNLEFLADSAAIKQTPSKKEYQLTLLKVSGHTYCPALTNNFYNSLIKKRIVMLQKTQSKHLNRWKQILILPMLIAFVFLFNTEVIAKEVSTTTSTVEETFIEKEVVGDLVVVITKNTTVDELKAYKKLFSSQDIKFKYNDLDFNSKGEISSIGLVLTSKDLEAANGKFKAGKDKAITEIQLGKRDNELFIKSKAFEGKGKNTYTYTVTSEYSDDDGKAKKIFVTTKDGKKGTNTWVQKKDVKTIDIKNEDGKDVIIVNGKKLPLDVIIEEEIEIKNGDGTNFIFLKNSSDKKDDDVEIEIIKEEDNKIVFHNSNNKKPLIIIDGKQVKQSKMNNLDPNKIESVSVLKGKSAIEKYGDKGKDGVIIIKTKKKK</sequence>
<dbReference type="PROSITE" id="PS52016">
    <property type="entry name" value="TONB_DEPENDENT_REC_3"/>
    <property type="match status" value="1"/>
</dbReference>
<dbReference type="InterPro" id="IPR037066">
    <property type="entry name" value="Plug_dom_sf"/>
</dbReference>
<dbReference type="Gene3D" id="2.170.130.10">
    <property type="entry name" value="TonB-dependent receptor, plug domain"/>
    <property type="match status" value="1"/>
</dbReference>
<dbReference type="InterPro" id="IPR008756">
    <property type="entry name" value="Peptidase_M56"/>
</dbReference>
<keyword evidence="1" id="KW-0998">Cell outer membrane</keyword>
<dbReference type="Proteomes" id="UP000619238">
    <property type="component" value="Unassembled WGS sequence"/>
</dbReference>
<feature type="domain" description="TonB-dependent receptor plug" evidence="4">
    <location>
        <begin position="506"/>
        <end position="562"/>
    </location>
</feature>
<feature type="transmembrane region" description="Helical" evidence="2">
    <location>
        <begin position="37"/>
        <end position="58"/>
    </location>
</feature>
<evidence type="ECO:0000259" key="3">
    <source>
        <dbReference type="Pfam" id="PF05569"/>
    </source>
</evidence>
<dbReference type="CDD" id="cd07341">
    <property type="entry name" value="M56_BlaR1_MecR1_like"/>
    <property type="match status" value="1"/>
</dbReference>
<reference evidence="5 6" key="1">
    <citation type="submission" date="2020-07" db="EMBL/GenBank/DDBJ databases">
        <title>Description of Kordia aestuariivivens sp. nov., isolated from a tidal flat.</title>
        <authorList>
            <person name="Park S."/>
            <person name="Yoon J.-H."/>
        </authorList>
    </citation>
    <scope>NUCLEOTIDE SEQUENCE [LARGE SCALE GENOMIC DNA]</scope>
    <source>
        <strain evidence="5 6">YSTF-M3</strain>
    </source>
</reference>
<protein>
    <submittedName>
        <fullName evidence="5">TonB-dependent receptor plug domain-containing protein</fullName>
    </submittedName>
</protein>
<feature type="domain" description="Peptidase M56" evidence="3">
    <location>
        <begin position="144"/>
        <end position="253"/>
    </location>
</feature>
<feature type="transmembrane region" description="Helical" evidence="2">
    <location>
        <begin position="6"/>
        <end position="25"/>
    </location>
</feature>
<organism evidence="5 6">
    <name type="scientific">Kordia aestuariivivens</name>
    <dbReference type="NCBI Taxonomy" id="2759037"/>
    <lineage>
        <taxon>Bacteria</taxon>
        <taxon>Pseudomonadati</taxon>
        <taxon>Bacteroidota</taxon>
        <taxon>Flavobacteriia</taxon>
        <taxon>Flavobacteriales</taxon>
        <taxon>Flavobacteriaceae</taxon>
        <taxon>Kordia</taxon>
    </lineage>
</organism>
<evidence type="ECO:0000313" key="5">
    <source>
        <dbReference type="EMBL" id="MBC8756567.1"/>
    </source>
</evidence>
<keyword evidence="1" id="KW-1134">Transmembrane beta strand</keyword>
<dbReference type="InterPro" id="IPR039426">
    <property type="entry name" value="TonB-dep_rcpt-like"/>
</dbReference>
<keyword evidence="1 2" id="KW-0812">Transmembrane</keyword>
<dbReference type="SUPFAM" id="SSF56935">
    <property type="entry name" value="Porins"/>
    <property type="match status" value="1"/>
</dbReference>
<keyword evidence="1" id="KW-0813">Transport</keyword>
<evidence type="ECO:0000313" key="6">
    <source>
        <dbReference type="Proteomes" id="UP000619238"/>
    </source>
</evidence>
<comment type="caution">
    <text evidence="5">The sequence shown here is derived from an EMBL/GenBank/DDBJ whole genome shotgun (WGS) entry which is preliminary data.</text>
</comment>
<feature type="transmembrane region" description="Helical" evidence="2">
    <location>
        <begin position="88"/>
        <end position="106"/>
    </location>
</feature>
<gene>
    <name evidence="5" type="ORF">H2O64_17985</name>
</gene>
<comment type="similarity">
    <text evidence="1">Belongs to the TonB-dependent receptor family.</text>
</comment>